<feature type="signal peptide" evidence="4">
    <location>
        <begin position="1"/>
        <end position="20"/>
    </location>
</feature>
<evidence type="ECO:0000256" key="1">
    <source>
        <dbReference type="ARBA" id="ARBA00008520"/>
    </source>
</evidence>
<keyword evidence="3 4" id="KW-0732">Signal</keyword>
<keyword evidence="5" id="KW-0449">Lipoprotein</keyword>
<protein>
    <submittedName>
        <fullName evidence="5">Lipoprotein</fullName>
    </submittedName>
</protein>
<dbReference type="Pfam" id="PF01547">
    <property type="entry name" value="SBP_bac_1"/>
    <property type="match status" value="1"/>
</dbReference>
<comment type="similarity">
    <text evidence="1">Belongs to the bacterial solute-binding protein 1 family.</text>
</comment>
<evidence type="ECO:0000256" key="4">
    <source>
        <dbReference type="SAM" id="SignalP"/>
    </source>
</evidence>
<evidence type="ECO:0000313" key="6">
    <source>
        <dbReference type="Proteomes" id="UP001050808"/>
    </source>
</evidence>
<gene>
    <name evidence="5" type="ORF">Sviol_56510</name>
</gene>
<evidence type="ECO:0000256" key="3">
    <source>
        <dbReference type="ARBA" id="ARBA00022729"/>
    </source>
</evidence>
<keyword evidence="2" id="KW-0813">Transport</keyword>
<evidence type="ECO:0000256" key="2">
    <source>
        <dbReference type="ARBA" id="ARBA00022448"/>
    </source>
</evidence>
<dbReference type="Proteomes" id="UP001050808">
    <property type="component" value="Unassembled WGS sequence"/>
</dbReference>
<dbReference type="EMBL" id="BNDY01000017">
    <property type="protein sequence ID" value="GHI41243.1"/>
    <property type="molecule type" value="Genomic_DNA"/>
</dbReference>
<dbReference type="PANTHER" id="PTHR30061:SF50">
    <property type="entry name" value="MALTOSE_MALTODEXTRIN-BINDING PERIPLASMIC PROTEIN"/>
    <property type="match status" value="1"/>
</dbReference>
<dbReference type="RefSeq" id="WP_226599562.1">
    <property type="nucleotide sequence ID" value="NZ_BMUA01000016.1"/>
</dbReference>
<proteinExistence type="inferred from homology"/>
<dbReference type="PROSITE" id="PS51257">
    <property type="entry name" value="PROKAR_LIPOPROTEIN"/>
    <property type="match status" value="1"/>
</dbReference>
<feature type="chain" id="PRO_5047481541" evidence="4">
    <location>
        <begin position="21"/>
        <end position="417"/>
    </location>
</feature>
<dbReference type="SUPFAM" id="SSF53850">
    <property type="entry name" value="Periplasmic binding protein-like II"/>
    <property type="match status" value="1"/>
</dbReference>
<accession>A0ABQ3QVD1</accession>
<organism evidence="5 6">
    <name type="scientific">Streptomyces violascens</name>
    <dbReference type="NCBI Taxonomy" id="67381"/>
    <lineage>
        <taxon>Bacteria</taxon>
        <taxon>Bacillati</taxon>
        <taxon>Actinomycetota</taxon>
        <taxon>Actinomycetes</taxon>
        <taxon>Kitasatosporales</taxon>
        <taxon>Streptomycetaceae</taxon>
        <taxon>Streptomyces</taxon>
    </lineage>
</organism>
<keyword evidence="6" id="KW-1185">Reference proteome</keyword>
<reference evidence="5" key="1">
    <citation type="submission" date="2024-05" db="EMBL/GenBank/DDBJ databases">
        <title>Whole genome shotgun sequence of Streptomyces violascens NBRC 12920.</title>
        <authorList>
            <person name="Komaki H."/>
            <person name="Tamura T."/>
        </authorList>
    </citation>
    <scope>NUCLEOTIDE SEQUENCE</scope>
    <source>
        <strain evidence="5">NBRC 12920</strain>
    </source>
</reference>
<evidence type="ECO:0000313" key="5">
    <source>
        <dbReference type="EMBL" id="GHI41243.1"/>
    </source>
</evidence>
<dbReference type="InterPro" id="IPR006059">
    <property type="entry name" value="SBP"/>
</dbReference>
<dbReference type="Gene3D" id="3.40.190.10">
    <property type="entry name" value="Periplasmic binding protein-like II"/>
    <property type="match status" value="2"/>
</dbReference>
<comment type="caution">
    <text evidence="5">The sequence shown here is derived from an EMBL/GenBank/DDBJ whole genome shotgun (WGS) entry which is preliminary data.</text>
</comment>
<sequence length="417" mass="44342">MRIHRALACSVAFVSVCALSGCGAIPGFGDGADKVTVWLMKDSASDDFVKRFVQGFEKEHKDVELDVRIQEWTGIGEKITAALKSGDAPDVIEVGNTQVPQYAASGGLLDMTLESLRDWGSDAWLPGLAQPGNVDGMQYGIPWYAANRVVIYNKDLFGAAGITRPPKNRAEWLADTAKLNSGSAQGIYLAGQDWYTLAGFVWDEGGELAQEDTGDWKGTLDSPAALRGMQFYKQLQALGRGPRNADEATPPQADVFAKGKVAQMIAVPGAAKAIQKANPRLADKLGYFPIPGPTDARPGAVFTGGSDLIIPRKTAHRAEAVQVVAALTGEKWQTDLATTMNYVPNKSTLAHTVEGQAGTAAMARGAAQGRATPNSPQWAAVEAENPIKPYMTAVLEGADPKQAAKTASDRITTLLFP</sequence>
<name>A0ABQ3QVD1_9ACTN</name>
<dbReference type="PANTHER" id="PTHR30061">
    <property type="entry name" value="MALTOSE-BINDING PERIPLASMIC PROTEIN"/>
    <property type="match status" value="1"/>
</dbReference>